<feature type="transmembrane region" description="Helical" evidence="1">
    <location>
        <begin position="376"/>
        <end position="399"/>
    </location>
</feature>
<feature type="transmembrane region" description="Helical" evidence="1">
    <location>
        <begin position="212"/>
        <end position="235"/>
    </location>
</feature>
<dbReference type="EMBL" id="CAHIKZ030000675">
    <property type="protein sequence ID" value="CAE1232802.1"/>
    <property type="molecule type" value="Genomic_DNA"/>
</dbReference>
<comment type="caution">
    <text evidence="2">The sequence shown here is derived from an EMBL/GenBank/DDBJ whole genome shotgun (WGS) entry which is preliminary data.</text>
</comment>
<gene>
    <name evidence="2" type="ORF">SPHA_18698</name>
</gene>
<keyword evidence="1" id="KW-0472">Membrane</keyword>
<feature type="transmembrane region" description="Helical" evidence="1">
    <location>
        <begin position="133"/>
        <end position="154"/>
    </location>
</feature>
<keyword evidence="1" id="KW-0812">Transmembrane</keyword>
<accession>A0A812BJG0</accession>
<organism evidence="2 3">
    <name type="scientific">Acanthosepion pharaonis</name>
    <name type="common">Pharaoh cuttlefish</name>
    <name type="synonym">Sepia pharaonis</name>
    <dbReference type="NCBI Taxonomy" id="158019"/>
    <lineage>
        <taxon>Eukaryota</taxon>
        <taxon>Metazoa</taxon>
        <taxon>Spiralia</taxon>
        <taxon>Lophotrochozoa</taxon>
        <taxon>Mollusca</taxon>
        <taxon>Cephalopoda</taxon>
        <taxon>Coleoidea</taxon>
        <taxon>Decapodiformes</taxon>
        <taxon>Sepiida</taxon>
        <taxon>Sepiina</taxon>
        <taxon>Sepiidae</taxon>
        <taxon>Acanthosepion</taxon>
    </lineage>
</organism>
<reference evidence="2" key="1">
    <citation type="submission" date="2021-01" db="EMBL/GenBank/DDBJ databases">
        <authorList>
            <person name="Li R."/>
            <person name="Bekaert M."/>
        </authorList>
    </citation>
    <scope>NUCLEOTIDE SEQUENCE</scope>
    <source>
        <strain evidence="2">Farmed</strain>
    </source>
</reference>
<evidence type="ECO:0000313" key="3">
    <source>
        <dbReference type="Proteomes" id="UP000597762"/>
    </source>
</evidence>
<feature type="transmembrane region" description="Helical" evidence="1">
    <location>
        <begin position="241"/>
        <end position="260"/>
    </location>
</feature>
<feature type="transmembrane region" description="Helical" evidence="1">
    <location>
        <begin position="166"/>
        <end position="191"/>
    </location>
</feature>
<sequence>MINSNKWRIVCRKVFVFFFSLFLFFFDYIILYLILLDSFSSNNITYSSFSLCFPLNLSLLPPSTQHCSLLFPCLVFFLFHACLTLINFKPLSLHFLYFSSFVSPSSLSSSLLPLPFFSFSYFNCFSSFSSGRFSLLFSLFSCLFLLSFSFYLFTDRPYSHSLNLNLFLFLSFISSLFFSHIFSSYFSHFALLTSAHFHPFRFFPFYISSSSFYFIFFLISSFLCPLHYFIVLFLFIFPLPFFPPFFVFLIQYFVFFVLLLRQRLLLFFFFLVYLILFCVLFFIIPSYLTFSSPPLHYSLTILLPPLILPHLIFYFNATYSSFFLFLFPLFSSIFSQIHPFFLFFSSYTTISFPFSLPSPDFRSTFRFLKSIHLLQFLFLSSFIFLMFVLFPLLSLLHFFSSFLLPHLVSNSLSIVLISGLVLYFLLAFLSLPHSLPFHLCPETFLLTSPFFALYFSFFYLPLHSSRALISSSSSVHFIS</sequence>
<dbReference type="Proteomes" id="UP000597762">
    <property type="component" value="Unassembled WGS sequence"/>
</dbReference>
<feature type="transmembrane region" description="Helical" evidence="1">
    <location>
        <begin position="94"/>
        <end position="121"/>
    </location>
</feature>
<feature type="transmembrane region" description="Helical" evidence="1">
    <location>
        <begin position="14"/>
        <end position="35"/>
    </location>
</feature>
<feature type="transmembrane region" description="Helical" evidence="1">
    <location>
        <begin position="267"/>
        <end position="287"/>
    </location>
</feature>
<keyword evidence="1" id="KW-1133">Transmembrane helix</keyword>
<feature type="transmembrane region" description="Helical" evidence="1">
    <location>
        <begin position="67"/>
        <end position="88"/>
    </location>
</feature>
<evidence type="ECO:0000256" key="1">
    <source>
        <dbReference type="SAM" id="Phobius"/>
    </source>
</evidence>
<dbReference type="AlphaFoldDB" id="A0A812BJG0"/>
<protein>
    <submittedName>
        <fullName evidence="2">Uncharacterized protein</fullName>
    </submittedName>
</protein>
<feature type="transmembrane region" description="Helical" evidence="1">
    <location>
        <begin position="411"/>
        <end position="431"/>
    </location>
</feature>
<name>A0A812BJG0_ACAPH</name>
<evidence type="ECO:0000313" key="2">
    <source>
        <dbReference type="EMBL" id="CAE1232802.1"/>
    </source>
</evidence>
<proteinExistence type="predicted"/>
<feature type="transmembrane region" description="Helical" evidence="1">
    <location>
        <begin position="443"/>
        <end position="462"/>
    </location>
</feature>
<keyword evidence="3" id="KW-1185">Reference proteome</keyword>